<dbReference type="PROSITE" id="PS52050">
    <property type="entry name" value="WYL"/>
    <property type="match status" value="1"/>
</dbReference>
<accession>A0ABM8UEX0</accession>
<reference evidence="4 5" key="1">
    <citation type="submission" date="2021-04" db="EMBL/GenBank/DDBJ databases">
        <authorList>
            <person name="Rodrigo-Torres L."/>
            <person name="Arahal R. D."/>
            <person name="Lucena T."/>
        </authorList>
    </citation>
    <scope>NUCLEOTIDE SEQUENCE [LARGE SCALE GENOMIC DNA]</scope>
    <source>
        <strain evidence="4 5">CECT 30171</strain>
    </source>
</reference>
<dbReference type="InterPro" id="IPR051534">
    <property type="entry name" value="CBASS_pafABC_assoc_protein"/>
</dbReference>
<evidence type="ECO:0000259" key="3">
    <source>
        <dbReference type="PROSITE" id="PS51000"/>
    </source>
</evidence>
<dbReference type="RefSeq" id="WP_215220075.1">
    <property type="nucleotide sequence ID" value="NZ_OU015430.1"/>
</dbReference>
<dbReference type="InterPro" id="IPR036388">
    <property type="entry name" value="WH-like_DNA-bd_sf"/>
</dbReference>
<feature type="domain" description="HTH deoR-type" evidence="3">
    <location>
        <begin position="4"/>
        <end position="59"/>
    </location>
</feature>
<dbReference type="InterPro" id="IPR013196">
    <property type="entry name" value="HTH_11"/>
</dbReference>
<dbReference type="Pfam" id="PF08279">
    <property type="entry name" value="HTH_11"/>
    <property type="match status" value="1"/>
</dbReference>
<dbReference type="PROSITE" id="PS51000">
    <property type="entry name" value="HTH_DEOR_2"/>
    <property type="match status" value="1"/>
</dbReference>
<sequence length="328" mass="35972">MISTSARLLRLAALLQARRQWSGPELAERLEVDARTLRRDVDRLRTLGYPVQASSGRGGGYALGAGANLPPLMFDDTEAVTLAVALRAATATVAGIETPARELLAKLDQWLPARLRRRATALHDVTLSLDVAQPLADAGVLAAIAAACRDSRRVRFRYRRHDGCEGDRHVEPARLISYGRRWYLLGWDTDRSDWRTYRADRIEALVDTGATFVPRQGLDFIEHIRRAVAWSPFEHRVTVRLLGRADELADAVPAWCGVLVAESDRSALLHVGASTPDALLATLAMLGRPFEVTEGHDELAAMRKAHAQLATSLGGADTLGHVRQARTS</sequence>
<dbReference type="InterPro" id="IPR001034">
    <property type="entry name" value="DeoR_HTH"/>
</dbReference>
<keyword evidence="5" id="KW-1185">Reference proteome</keyword>
<proteinExistence type="predicted"/>
<dbReference type="Proteomes" id="UP000680116">
    <property type="component" value="Chromosome"/>
</dbReference>
<dbReference type="InterPro" id="IPR036390">
    <property type="entry name" value="WH_DNA-bd_sf"/>
</dbReference>
<evidence type="ECO:0000256" key="1">
    <source>
        <dbReference type="ARBA" id="ARBA00023015"/>
    </source>
</evidence>
<dbReference type="SUPFAM" id="SSF46785">
    <property type="entry name" value="Winged helix' DNA-binding domain"/>
    <property type="match status" value="1"/>
</dbReference>
<gene>
    <name evidence="4" type="ORF">LYB30171_01150</name>
</gene>
<dbReference type="Gene3D" id="1.10.10.10">
    <property type="entry name" value="Winged helix-like DNA-binding domain superfamily/Winged helix DNA-binding domain"/>
    <property type="match status" value="1"/>
</dbReference>
<evidence type="ECO:0000313" key="4">
    <source>
        <dbReference type="EMBL" id="CAG4972202.1"/>
    </source>
</evidence>
<dbReference type="PANTHER" id="PTHR34580:SF3">
    <property type="entry name" value="PROTEIN PAFB"/>
    <property type="match status" value="1"/>
</dbReference>
<dbReference type="InterPro" id="IPR028349">
    <property type="entry name" value="PafC-like"/>
</dbReference>
<protein>
    <recommendedName>
        <fullName evidence="3">HTH deoR-type domain-containing protein</fullName>
    </recommendedName>
</protein>
<dbReference type="InterPro" id="IPR026881">
    <property type="entry name" value="WYL_dom"/>
</dbReference>
<dbReference type="EMBL" id="OU015430">
    <property type="protein sequence ID" value="CAG4972202.1"/>
    <property type="molecule type" value="Genomic_DNA"/>
</dbReference>
<dbReference type="PANTHER" id="PTHR34580">
    <property type="match status" value="1"/>
</dbReference>
<dbReference type="PIRSF" id="PIRSF016838">
    <property type="entry name" value="PafC"/>
    <property type="match status" value="1"/>
</dbReference>
<dbReference type="Pfam" id="PF13280">
    <property type="entry name" value="WYL"/>
    <property type="match status" value="1"/>
</dbReference>
<organism evidence="4 5">
    <name type="scientific">Novilysobacter luteus</name>
    <dbReference type="NCBI Taxonomy" id="2822368"/>
    <lineage>
        <taxon>Bacteria</taxon>
        <taxon>Pseudomonadati</taxon>
        <taxon>Pseudomonadota</taxon>
        <taxon>Gammaproteobacteria</taxon>
        <taxon>Lysobacterales</taxon>
        <taxon>Lysobacteraceae</taxon>
        <taxon>Novilysobacter</taxon>
    </lineage>
</organism>
<name>A0ABM8UEX0_9GAMM</name>
<evidence type="ECO:0000256" key="2">
    <source>
        <dbReference type="ARBA" id="ARBA00023163"/>
    </source>
</evidence>
<keyword evidence="1" id="KW-0805">Transcription regulation</keyword>
<keyword evidence="2" id="KW-0804">Transcription</keyword>
<evidence type="ECO:0000313" key="5">
    <source>
        <dbReference type="Proteomes" id="UP000680116"/>
    </source>
</evidence>